<evidence type="ECO:0000256" key="1">
    <source>
        <dbReference type="SAM" id="MobiDB-lite"/>
    </source>
</evidence>
<comment type="caution">
    <text evidence="2">The sequence shown here is derived from an EMBL/GenBank/DDBJ whole genome shotgun (WGS) entry which is preliminary data.</text>
</comment>
<name>A0A2A2JNC6_9BILA</name>
<feature type="compositionally biased region" description="Basic and acidic residues" evidence="1">
    <location>
        <begin position="7"/>
        <end position="19"/>
    </location>
</feature>
<dbReference type="Proteomes" id="UP000218231">
    <property type="component" value="Unassembled WGS sequence"/>
</dbReference>
<evidence type="ECO:0000313" key="2">
    <source>
        <dbReference type="EMBL" id="PAV63147.1"/>
    </source>
</evidence>
<reference evidence="2 3" key="1">
    <citation type="journal article" date="2017" name="Curr. Biol.">
        <title>Genome architecture and evolution of a unichromosomal asexual nematode.</title>
        <authorList>
            <person name="Fradin H."/>
            <person name="Zegar C."/>
            <person name="Gutwein M."/>
            <person name="Lucas J."/>
            <person name="Kovtun M."/>
            <person name="Corcoran D."/>
            <person name="Baugh L.R."/>
            <person name="Kiontke K."/>
            <person name="Gunsalus K."/>
            <person name="Fitch D.H."/>
            <person name="Piano F."/>
        </authorList>
    </citation>
    <scope>NUCLEOTIDE SEQUENCE [LARGE SCALE GENOMIC DNA]</scope>
    <source>
        <strain evidence="2">PF1309</strain>
    </source>
</reference>
<accession>A0A2A2JNC6</accession>
<gene>
    <name evidence="2" type="ORF">WR25_12403</name>
</gene>
<keyword evidence="3" id="KW-1185">Reference proteome</keyword>
<protein>
    <submittedName>
        <fullName evidence="2">Uncharacterized protein</fullName>
    </submittedName>
</protein>
<sequence>MEETTRDDESAEKRGDGRVCSEMQALRKRKGERREERGGKGKRKGGKGWPSLARLYGCMAVLASIECTNAQGQGGTQIPIPETGNEADENCVCTGRAKSEQRETEQPGESTVNAALNTENIVSIVVNI</sequence>
<feature type="region of interest" description="Disordered" evidence="1">
    <location>
        <begin position="1"/>
        <end position="50"/>
    </location>
</feature>
<dbReference type="EMBL" id="LIAE01010329">
    <property type="protein sequence ID" value="PAV63147.1"/>
    <property type="molecule type" value="Genomic_DNA"/>
</dbReference>
<evidence type="ECO:0000313" key="3">
    <source>
        <dbReference type="Proteomes" id="UP000218231"/>
    </source>
</evidence>
<proteinExistence type="predicted"/>
<organism evidence="2 3">
    <name type="scientific">Diploscapter pachys</name>
    <dbReference type="NCBI Taxonomy" id="2018661"/>
    <lineage>
        <taxon>Eukaryota</taxon>
        <taxon>Metazoa</taxon>
        <taxon>Ecdysozoa</taxon>
        <taxon>Nematoda</taxon>
        <taxon>Chromadorea</taxon>
        <taxon>Rhabditida</taxon>
        <taxon>Rhabditina</taxon>
        <taxon>Rhabditomorpha</taxon>
        <taxon>Rhabditoidea</taxon>
        <taxon>Rhabditidae</taxon>
        <taxon>Diploscapter</taxon>
    </lineage>
</organism>
<dbReference type="AlphaFoldDB" id="A0A2A2JNC6"/>